<keyword evidence="4" id="KW-0812">Transmembrane</keyword>
<keyword evidence="8" id="KW-1185">Reference proteome</keyword>
<dbReference type="CDD" id="cd00091">
    <property type="entry name" value="NUC"/>
    <property type="match status" value="1"/>
</dbReference>
<dbReference type="InterPro" id="IPR002591">
    <property type="entry name" value="Phosphodiest/P_Trfase"/>
</dbReference>
<gene>
    <name evidence="7" type="ORF">PLEPLA_LOCUS32851</name>
</gene>
<dbReference type="Proteomes" id="UP001153269">
    <property type="component" value="Unassembled WGS sequence"/>
</dbReference>
<dbReference type="SUPFAM" id="SSF53649">
    <property type="entry name" value="Alkaline phosphatase-like"/>
    <property type="match status" value="1"/>
</dbReference>
<dbReference type="GO" id="GO:0004528">
    <property type="term" value="F:phosphodiesterase I activity"/>
    <property type="evidence" value="ECO:0007669"/>
    <property type="project" value="TreeGrafter"/>
</dbReference>
<dbReference type="GO" id="GO:0003676">
    <property type="term" value="F:nucleic acid binding"/>
    <property type="evidence" value="ECO:0007669"/>
    <property type="project" value="InterPro"/>
</dbReference>
<dbReference type="GO" id="GO:0030505">
    <property type="term" value="P:inorganic diphosphate transport"/>
    <property type="evidence" value="ECO:0007669"/>
    <property type="project" value="TreeGrafter"/>
</dbReference>
<keyword evidence="2" id="KW-0325">Glycoprotein</keyword>
<sequence>MEVSKGEESGNEHRSSLFGPAEVESQSRSTGRCRDLSKRSKILIGVLLLALLVLILALALSRKGSNNETDGTLWLQAFADEATQQQCPPGFSKPPLILVSLDGFRAEYLTSRSSHLPVINKLRELGATTPYMRPVYPTKTFPNHYSIVTGLYPESHGIVDNKMYDVTHNAFFSLKSEEKSDPKWYQGEPLWITAMHQKLKTGTFFWPGSDVKINGSYPNFYKLYDRTISFEDRVGTLLEWLSLPEGKRPDFYTLYLEEPDASGHRYGPGSKEVTLALEHVDRILGIMMDSLTEKNLHHCVNLMIVSDHGMEEASCDKAEYVSTYQENTNDFNVIQGPAARIRPARLPDDYFSFDYTGLVKNLSCRVTNQSMRPYLKENLPKRIHFANNKRIERGHLYMKEGWQAARYREELKYCTGGFHGSDNLFTNMQAIFIGYGPGFKSKTVVPPFENIELYNIMCDLLGIRPSPNNGTHGSLNHLLSRPSHLPVHPAQLSHETPCEASDPVPTDDLRCTCTSQTKTQETDMNRLLMTTNSSTKVLLRRLHHPFGTPRVVQPDAAFCLLHQSDYLSGYSRDRLMPLWVSYTLQPLTTVRPLSPELEACVRADVRVPAADSQLCFPDREDPKLSYGLLHPPNLSSGGPESDSLLTSNMAPMFPAFKDVWRHFHDVLLPKFSQQLNGVNVVSGPIFDDDFDGNVDAFIRVSRNETLTPTHFFVILTSCVNSALSPSQCEGPLQTQSFILPHRPDHTESCANGSDMSWVEEWLRFHIARVRDIELLTGLSFYHDRLSVEETLQLKTFLLYINLPLPHADQSSRALSPEPEEEGGLSLSSVKRRKRRRQAGIKRRSREGRTDSEKRRQAETDQRLLLKDGSRFSSRPGERESPGCPAERQTAAYHRGGQDQENETRAPGASQTRRQEFHAAVRRADLRPLPEASGKVLELGRRLPRLQPPHLQPVSCGRGSVGLDVHSVLRLQRGEDQVWRLVRGGKVKEVSRLE</sequence>
<dbReference type="PANTHER" id="PTHR10151:SF77">
    <property type="entry name" value="ECTONUCLEOTIDE PYROPHOSPHATASE_PHOSPHODIESTERASE FAMILY MEMBER 1"/>
    <property type="match status" value="1"/>
</dbReference>
<evidence type="ECO:0000313" key="7">
    <source>
        <dbReference type="EMBL" id="CAB1445120.1"/>
    </source>
</evidence>
<dbReference type="CDD" id="cd16018">
    <property type="entry name" value="Enpp"/>
    <property type="match status" value="1"/>
</dbReference>
<evidence type="ECO:0000256" key="3">
    <source>
        <dbReference type="SAM" id="MobiDB-lite"/>
    </source>
</evidence>
<feature type="compositionally biased region" description="Basic residues" evidence="3">
    <location>
        <begin position="829"/>
        <end position="845"/>
    </location>
</feature>
<dbReference type="PANTHER" id="PTHR10151">
    <property type="entry name" value="ECTONUCLEOTIDE PYROPHOSPHATASE/PHOSPHODIESTERASE"/>
    <property type="match status" value="1"/>
</dbReference>
<evidence type="ECO:0000256" key="4">
    <source>
        <dbReference type="SAM" id="Phobius"/>
    </source>
</evidence>
<feature type="region of interest" description="Disordered" evidence="3">
    <location>
        <begin position="1"/>
        <end position="32"/>
    </location>
</feature>
<keyword evidence="1" id="KW-0378">Hydrolase</keyword>
<dbReference type="GO" id="GO:0009143">
    <property type="term" value="P:nucleoside triphosphate catabolic process"/>
    <property type="evidence" value="ECO:0007669"/>
    <property type="project" value="TreeGrafter"/>
</dbReference>
<protein>
    <recommendedName>
        <fullName evidence="9">Ectonucleotide pyrophosphatase/phosphodiesterase family member 1-like</fullName>
    </recommendedName>
</protein>
<feature type="compositionally biased region" description="Basic and acidic residues" evidence="3">
    <location>
        <begin position="846"/>
        <end position="880"/>
    </location>
</feature>
<feature type="transmembrane region" description="Helical" evidence="4">
    <location>
        <begin position="42"/>
        <end position="60"/>
    </location>
</feature>
<dbReference type="SMART" id="SM00892">
    <property type="entry name" value="Endonuclease_NS"/>
    <property type="match status" value="1"/>
</dbReference>
<accession>A0A9N7V943</accession>
<keyword evidence="4" id="KW-1133">Transmembrane helix</keyword>
<proteinExistence type="predicted"/>
<dbReference type="GO" id="GO:0046872">
    <property type="term" value="F:metal ion binding"/>
    <property type="evidence" value="ECO:0007669"/>
    <property type="project" value="InterPro"/>
</dbReference>
<evidence type="ECO:0000259" key="6">
    <source>
        <dbReference type="SMART" id="SM00892"/>
    </source>
</evidence>
<dbReference type="GO" id="GO:0009986">
    <property type="term" value="C:cell surface"/>
    <property type="evidence" value="ECO:0007669"/>
    <property type="project" value="TreeGrafter"/>
</dbReference>
<evidence type="ECO:0008006" key="9">
    <source>
        <dbReference type="Google" id="ProtNLM"/>
    </source>
</evidence>
<evidence type="ECO:0000256" key="2">
    <source>
        <dbReference type="ARBA" id="ARBA00023180"/>
    </source>
</evidence>
<dbReference type="InterPro" id="IPR017850">
    <property type="entry name" value="Alkaline_phosphatase_core_sf"/>
</dbReference>
<feature type="domain" description="ENPP1-3/EXOG-like endonuclease/phosphodiesterase" evidence="5">
    <location>
        <begin position="563"/>
        <end position="787"/>
    </location>
</feature>
<dbReference type="InterPro" id="IPR044929">
    <property type="entry name" value="DNA/RNA_non-sp_Endonuclease_sf"/>
</dbReference>
<evidence type="ECO:0000313" key="8">
    <source>
        <dbReference type="Proteomes" id="UP001153269"/>
    </source>
</evidence>
<dbReference type="Pfam" id="PF01663">
    <property type="entry name" value="Phosphodiest"/>
    <property type="match status" value="1"/>
</dbReference>
<reference evidence="7" key="1">
    <citation type="submission" date="2020-03" db="EMBL/GenBank/DDBJ databases">
        <authorList>
            <person name="Weist P."/>
        </authorList>
    </citation>
    <scope>NUCLEOTIDE SEQUENCE</scope>
</reference>
<dbReference type="GO" id="GO:0004551">
    <property type="term" value="F:dinucleotide phosphatase activity"/>
    <property type="evidence" value="ECO:0007669"/>
    <property type="project" value="TreeGrafter"/>
</dbReference>
<dbReference type="GO" id="GO:0045599">
    <property type="term" value="P:negative regulation of fat cell differentiation"/>
    <property type="evidence" value="ECO:0007669"/>
    <property type="project" value="TreeGrafter"/>
</dbReference>
<dbReference type="SMART" id="SM00477">
    <property type="entry name" value="NUC"/>
    <property type="match status" value="1"/>
</dbReference>
<feature type="non-terminal residue" evidence="7">
    <location>
        <position position="993"/>
    </location>
</feature>
<feature type="compositionally biased region" description="Basic and acidic residues" evidence="3">
    <location>
        <begin position="1"/>
        <end position="15"/>
    </location>
</feature>
<dbReference type="Gene3D" id="3.40.720.10">
    <property type="entry name" value="Alkaline Phosphatase, subunit A"/>
    <property type="match status" value="1"/>
</dbReference>
<evidence type="ECO:0000256" key="1">
    <source>
        <dbReference type="ARBA" id="ARBA00022801"/>
    </source>
</evidence>
<dbReference type="EMBL" id="CADEAL010003557">
    <property type="protein sequence ID" value="CAB1445120.1"/>
    <property type="molecule type" value="Genomic_DNA"/>
</dbReference>
<dbReference type="GO" id="GO:0030500">
    <property type="term" value="P:regulation of bone mineralization"/>
    <property type="evidence" value="ECO:0007669"/>
    <property type="project" value="TreeGrafter"/>
</dbReference>
<dbReference type="InterPro" id="IPR020821">
    <property type="entry name" value="ENPP1-3/EXOG-like_nuc-like"/>
</dbReference>
<dbReference type="InterPro" id="IPR001604">
    <property type="entry name" value="Endo_G_ENPP1-like_dom"/>
</dbReference>
<dbReference type="InterPro" id="IPR044925">
    <property type="entry name" value="His-Me_finger_sf"/>
</dbReference>
<feature type="domain" description="DNA/RNA non-specific endonuclease/pyrophosphatase/phosphodiesterase" evidence="6">
    <location>
        <begin position="562"/>
        <end position="787"/>
    </location>
</feature>
<evidence type="ECO:0000259" key="5">
    <source>
        <dbReference type="SMART" id="SM00477"/>
    </source>
</evidence>
<feature type="region of interest" description="Disordered" evidence="3">
    <location>
        <begin position="809"/>
        <end position="912"/>
    </location>
</feature>
<comment type="caution">
    <text evidence="7">The sequence shown here is derived from an EMBL/GenBank/DDBJ whole genome shotgun (WGS) entry which is preliminary data.</text>
</comment>
<dbReference type="SUPFAM" id="SSF54060">
    <property type="entry name" value="His-Me finger endonucleases"/>
    <property type="match status" value="1"/>
</dbReference>
<dbReference type="FunFam" id="3.40.720.10:FF:000145">
    <property type="entry name" value="Uncharacterized protein"/>
    <property type="match status" value="1"/>
</dbReference>
<keyword evidence="4" id="KW-0472">Membrane</keyword>
<name>A0A9N7V943_PLEPL</name>
<dbReference type="Gene3D" id="3.40.570.10">
    <property type="entry name" value="Extracellular Endonuclease, subunit A"/>
    <property type="match status" value="1"/>
</dbReference>
<organism evidence="7 8">
    <name type="scientific">Pleuronectes platessa</name>
    <name type="common">European plaice</name>
    <dbReference type="NCBI Taxonomy" id="8262"/>
    <lineage>
        <taxon>Eukaryota</taxon>
        <taxon>Metazoa</taxon>
        <taxon>Chordata</taxon>
        <taxon>Craniata</taxon>
        <taxon>Vertebrata</taxon>
        <taxon>Euteleostomi</taxon>
        <taxon>Actinopterygii</taxon>
        <taxon>Neopterygii</taxon>
        <taxon>Teleostei</taxon>
        <taxon>Neoteleostei</taxon>
        <taxon>Acanthomorphata</taxon>
        <taxon>Carangaria</taxon>
        <taxon>Pleuronectiformes</taxon>
        <taxon>Pleuronectoidei</taxon>
        <taxon>Pleuronectidae</taxon>
        <taxon>Pleuronectes</taxon>
    </lineage>
</organism>
<dbReference type="GO" id="GO:0046034">
    <property type="term" value="P:ATP metabolic process"/>
    <property type="evidence" value="ECO:0007669"/>
    <property type="project" value="TreeGrafter"/>
</dbReference>
<dbReference type="AlphaFoldDB" id="A0A9N7V943"/>